<name>D7FUA8_ECTSI</name>
<dbReference type="EMBL" id="FN649734">
    <property type="protein sequence ID" value="CBJ26178.1"/>
    <property type="molecule type" value="Genomic_DNA"/>
</dbReference>
<evidence type="ECO:0000256" key="2">
    <source>
        <dbReference type="ARBA" id="ARBA00022771"/>
    </source>
</evidence>
<dbReference type="InterPro" id="IPR035898">
    <property type="entry name" value="TAZ_dom_sf"/>
</dbReference>
<feature type="region of interest" description="Disordered" evidence="4">
    <location>
        <begin position="527"/>
        <end position="547"/>
    </location>
</feature>
<gene>
    <name evidence="6" type="ORF">Esi_0027_0006</name>
</gene>
<dbReference type="Pfam" id="PF02135">
    <property type="entry name" value="zf-TAZ"/>
    <property type="match status" value="1"/>
</dbReference>
<feature type="compositionally biased region" description="Low complexity" evidence="4">
    <location>
        <begin position="177"/>
        <end position="190"/>
    </location>
</feature>
<dbReference type="eggNOG" id="ENOG502S1FW">
    <property type="taxonomic scope" value="Eukaryota"/>
</dbReference>
<organism evidence="6 7">
    <name type="scientific">Ectocarpus siliculosus</name>
    <name type="common">Brown alga</name>
    <name type="synonym">Conferva siliculosa</name>
    <dbReference type="NCBI Taxonomy" id="2880"/>
    <lineage>
        <taxon>Eukaryota</taxon>
        <taxon>Sar</taxon>
        <taxon>Stramenopiles</taxon>
        <taxon>Ochrophyta</taxon>
        <taxon>PX clade</taxon>
        <taxon>Phaeophyceae</taxon>
        <taxon>Ectocarpales</taxon>
        <taxon>Ectocarpaceae</taxon>
        <taxon>Ectocarpus</taxon>
    </lineage>
</organism>
<dbReference type="InterPro" id="IPR000197">
    <property type="entry name" value="Znf_TAZ"/>
</dbReference>
<feature type="compositionally biased region" description="Low complexity" evidence="4">
    <location>
        <begin position="206"/>
        <end position="222"/>
    </location>
</feature>
<dbReference type="EMBL" id="FN648453">
    <property type="protein sequence ID" value="CBJ26178.1"/>
    <property type="molecule type" value="Genomic_DNA"/>
</dbReference>
<keyword evidence="7" id="KW-1185">Reference proteome</keyword>
<accession>D7FUA8</accession>
<feature type="compositionally biased region" description="Polar residues" evidence="4">
    <location>
        <begin position="90"/>
        <end position="108"/>
    </location>
</feature>
<dbReference type="SMART" id="SM00551">
    <property type="entry name" value="ZnF_TAZ"/>
    <property type="match status" value="1"/>
</dbReference>
<evidence type="ECO:0000259" key="5">
    <source>
        <dbReference type="PROSITE" id="PS50134"/>
    </source>
</evidence>
<feature type="compositionally biased region" description="Gly residues" evidence="4">
    <location>
        <begin position="44"/>
        <end position="53"/>
    </location>
</feature>
<dbReference type="AlphaFoldDB" id="D7FUA8"/>
<evidence type="ECO:0000313" key="6">
    <source>
        <dbReference type="EMBL" id="CBJ26178.1"/>
    </source>
</evidence>
<dbReference type="PROSITE" id="PS50134">
    <property type="entry name" value="ZF_TAZ"/>
    <property type="match status" value="1"/>
</dbReference>
<feature type="compositionally biased region" description="Gly residues" evidence="4">
    <location>
        <begin position="79"/>
        <end position="88"/>
    </location>
</feature>
<feature type="region of interest" description="Disordered" evidence="4">
    <location>
        <begin position="161"/>
        <end position="222"/>
    </location>
</feature>
<reference evidence="6 7" key="1">
    <citation type="journal article" date="2010" name="Nature">
        <title>The Ectocarpus genome and the independent evolution of multicellularity in brown algae.</title>
        <authorList>
            <person name="Cock J.M."/>
            <person name="Sterck L."/>
            <person name="Rouze P."/>
            <person name="Scornet D."/>
            <person name="Allen A.E."/>
            <person name="Amoutzias G."/>
            <person name="Anthouard V."/>
            <person name="Artiguenave F."/>
            <person name="Aury J.M."/>
            <person name="Badger J.H."/>
            <person name="Beszteri B."/>
            <person name="Billiau K."/>
            <person name="Bonnet E."/>
            <person name="Bothwell J.H."/>
            <person name="Bowler C."/>
            <person name="Boyen C."/>
            <person name="Brownlee C."/>
            <person name="Carrano C.J."/>
            <person name="Charrier B."/>
            <person name="Cho G.Y."/>
            <person name="Coelho S.M."/>
            <person name="Collen J."/>
            <person name="Corre E."/>
            <person name="Da Silva C."/>
            <person name="Delage L."/>
            <person name="Delaroque N."/>
            <person name="Dittami S.M."/>
            <person name="Doulbeau S."/>
            <person name="Elias M."/>
            <person name="Farnham G."/>
            <person name="Gachon C.M."/>
            <person name="Gschloessl B."/>
            <person name="Heesch S."/>
            <person name="Jabbari K."/>
            <person name="Jubin C."/>
            <person name="Kawai H."/>
            <person name="Kimura K."/>
            <person name="Kloareg B."/>
            <person name="Kupper F.C."/>
            <person name="Lang D."/>
            <person name="Le Bail A."/>
            <person name="Leblanc C."/>
            <person name="Lerouge P."/>
            <person name="Lohr M."/>
            <person name="Lopez P.J."/>
            <person name="Martens C."/>
            <person name="Maumus F."/>
            <person name="Michel G."/>
            <person name="Miranda-Saavedra D."/>
            <person name="Morales J."/>
            <person name="Moreau H."/>
            <person name="Motomura T."/>
            <person name="Nagasato C."/>
            <person name="Napoli C.A."/>
            <person name="Nelson D.R."/>
            <person name="Nyvall-Collen P."/>
            <person name="Peters A.F."/>
            <person name="Pommier C."/>
            <person name="Potin P."/>
            <person name="Poulain J."/>
            <person name="Quesneville H."/>
            <person name="Read B."/>
            <person name="Rensing S.A."/>
            <person name="Ritter A."/>
            <person name="Rousvoal S."/>
            <person name="Samanta M."/>
            <person name="Samson G."/>
            <person name="Schroeder D.C."/>
            <person name="Segurens B."/>
            <person name="Strittmatter M."/>
            <person name="Tonon T."/>
            <person name="Tregear J.W."/>
            <person name="Valentin K."/>
            <person name="von Dassow P."/>
            <person name="Yamagishi T."/>
            <person name="Van de Peer Y."/>
            <person name="Wincker P."/>
        </authorList>
    </citation>
    <scope>NUCLEOTIDE SEQUENCE [LARGE SCALE GENOMIC DNA]</scope>
    <source>
        <strain evidence="7">Ec32 / CCAP1310/4</strain>
    </source>
</reference>
<dbReference type="Gene3D" id="1.20.1020.10">
    <property type="entry name" value="TAZ domain"/>
    <property type="match status" value="1"/>
</dbReference>
<keyword evidence="2" id="KW-0863">Zinc-finger</keyword>
<keyword evidence="3" id="KW-0862">Zinc</keyword>
<keyword evidence="1" id="KW-0479">Metal-binding</keyword>
<feature type="region of interest" description="Disordered" evidence="4">
    <location>
        <begin position="1"/>
        <end position="109"/>
    </location>
</feature>
<dbReference type="GO" id="GO:0008270">
    <property type="term" value="F:zinc ion binding"/>
    <property type="evidence" value="ECO:0007669"/>
    <property type="project" value="UniProtKB-KW"/>
</dbReference>
<feature type="domain" description="TAZ-type" evidence="5">
    <location>
        <begin position="572"/>
        <end position="660"/>
    </location>
</feature>
<protein>
    <recommendedName>
        <fullName evidence="5">TAZ-type domain-containing protein</fullName>
    </recommendedName>
</protein>
<evidence type="ECO:0000256" key="3">
    <source>
        <dbReference type="ARBA" id="ARBA00022833"/>
    </source>
</evidence>
<evidence type="ECO:0000313" key="7">
    <source>
        <dbReference type="Proteomes" id="UP000002630"/>
    </source>
</evidence>
<evidence type="ECO:0000256" key="1">
    <source>
        <dbReference type="ARBA" id="ARBA00022723"/>
    </source>
</evidence>
<proteinExistence type="predicted"/>
<evidence type="ECO:0000256" key="4">
    <source>
        <dbReference type="SAM" id="MobiDB-lite"/>
    </source>
</evidence>
<dbReference type="InParanoid" id="D7FUA8"/>
<dbReference type="Proteomes" id="UP000002630">
    <property type="component" value="Linkage Group LG09"/>
</dbReference>
<feature type="compositionally biased region" description="Low complexity" evidence="4">
    <location>
        <begin position="1"/>
        <end position="24"/>
    </location>
</feature>
<dbReference type="SUPFAM" id="SSF57933">
    <property type="entry name" value="TAZ domain"/>
    <property type="match status" value="1"/>
</dbReference>
<dbReference type="OrthoDB" id="207008at2759"/>
<sequence>MLAQLAQQQQQSSPSTAATATPSTETIGTDAGGNTPPPPSGSLFLGGVGGGKDGATAVSDGWVVGSPSPTLPPSSSNESGGGGGGGGRVNISTCDSGGQLSGTTSSASLPRACSSLSFADLGDLCGDQEGGDVFLVGGEDCDDDAHGSGIGLDLYDLGQGGKDPFLPEGQQRAGRWSSISTRSSSSTASTDGEELSDDSLSVDADCSGSSSTPCSPSAVSSGEPSLLAAAAAATRAAKAIKTEARPDGSAGLEAGAVQQGVAAGGASATKSGIDQEMGELSELFAPDAFLMSTVLDTEMEAGGGGAARAGASGIEVSIEPTATEPSKASQHAAAAVGPRPTTAAGASAVAVTAPAAVVKMEFLPAAGASAPSPASPPAPTAAAAASVLPAPAAVAPKQECRCGQAACPSLITAARKRPVAELSPSLSGADGPAPLSMVTGLPFHQSSRQRKRQRSLAPVLSAPRTVSYECSLCKESYPSEIASNPWWSLFLHECPRCHRMQIPRVDATSAAVSVDYIHAVCAEEGEGCDSDGYGSESCSDSDDDVTDDGREREGIAAFDTDIIAGDSQAGCKEGRLSTFQASRLLVLMSHARTCPGHHANPKHAEVCRSTKFLMLHMRDCTGHTANGDPCEHRWCRPCKSLLSHLVRCPDPNTCRICTPLDLPGPLRQLRDLNVAQARHASAAAAAAAAATTSTTAPSSAAVAVPGVGGVPSSLAAAAAPAAAARVPSMPAPATAVDAATVKSEEMCRPAGAATAMGLAVSATTTTSLRQQLQQRVVGGAGGVVTTR</sequence>